<dbReference type="SMART" id="SM00732">
    <property type="entry name" value="YqgFc"/>
    <property type="match status" value="1"/>
</dbReference>
<dbReference type="SUPFAM" id="SSF53098">
    <property type="entry name" value="Ribonuclease H-like"/>
    <property type="match status" value="1"/>
</dbReference>
<dbReference type="InterPro" id="IPR018974">
    <property type="entry name" value="Tex-like_N"/>
</dbReference>
<reference evidence="2 3" key="1">
    <citation type="submission" date="2012-07" db="EMBL/GenBank/DDBJ databases">
        <title>Draft genome sequence of Desulfovibrio magneticus str. Maddingley MBC34 obtained from a metagenomic sequence of a methanogenic enrichment isolated from coal-seam formation water in Victoria, Australia.</title>
        <authorList>
            <person name="Greenfield P."/>
            <person name="Hendry P."/>
            <person name="Li D."/>
            <person name="Rosewarne C.P."/>
            <person name="Tran-Dinh N."/>
            <person name="Elbourne L.D.H."/>
            <person name="Paulsen I.T."/>
            <person name="Midgley D.J."/>
        </authorList>
    </citation>
    <scope>NUCLEOTIDE SEQUENCE [LARGE SCALE GENOMIC DNA]</scope>
    <source>
        <strain evidence="3">Maddingley MBC34</strain>
    </source>
</reference>
<sequence>MTDKHAALIAKELSVAPRQVAAVAELLADGATIPFIARYRKEATGSLDEVAVVAVRDRLQQLVDLDKRRAAILESLTERDLLTDDLARDIEAAPDMARLEDLYLPHRPKRRTRAAMARERGLAPLAELLLRQRGLVPEKEAARFVNPEKDVADVAAALAGARDIMAEAISEDAGNRAALRDLFAKRGRIVSRLVKGKEQDAANYRDFFERDEAVRAVAGHRALAMFRGEREGLLSLSLRPAEDEALRLLTRLVVTGRGKDSEQVAEAAADAYKRLLGPSLENELRASLKDRADREAIAIFAANLRQVLLAAPLGQARVLALDPGFRTGAKLAVLDAQGNLLHYETIFPTGSERQRDQAAETLRKLCAEQAVEAIAVGNGTAGRETERFVAELGLGVPVILVNEAGASIYSASETARNEFPDLDLTVRGAVSIGRRLMDPLAELVKIDPKSIGVGQYQHDVDQTALKQSLAEVVSSCVNAVGVDLNTASLELLTYVSGLGPGLAANIVAHRKEHGPFSSRAELRKVKRLGPKAFEQAAGFLRLRGGPPLDATAVHPERYALVGRMAKDLGCAVTDLIAKATAREGIDPARYVGGDVGLETLRDILSELAKPGRDPRPTFSAFAFAEGVSELADLRPGMRLPGRVTNVTAFGAFVDVGVHRDGLVHVSHLADAYVADPAKVAAAGQEVMVTVLAIDKERGRLSLSMKSDPLAAEGKRT</sequence>
<dbReference type="SUPFAM" id="SSF47781">
    <property type="entry name" value="RuvA domain 2-like"/>
    <property type="match status" value="2"/>
</dbReference>
<dbReference type="Pfam" id="PF22706">
    <property type="entry name" value="Tex_central_region"/>
    <property type="match status" value="1"/>
</dbReference>
<dbReference type="InterPro" id="IPR037027">
    <property type="entry name" value="YqgF/RNaseH-like_dom_sf"/>
</dbReference>
<dbReference type="GO" id="GO:0006412">
    <property type="term" value="P:translation"/>
    <property type="evidence" value="ECO:0007669"/>
    <property type="project" value="TreeGrafter"/>
</dbReference>
<gene>
    <name evidence="2" type="ORF">B193_3543</name>
</gene>
<dbReference type="InterPro" id="IPR010994">
    <property type="entry name" value="RuvA_2-like"/>
</dbReference>
<dbReference type="GO" id="GO:0006139">
    <property type="term" value="P:nucleobase-containing compound metabolic process"/>
    <property type="evidence" value="ECO:0007669"/>
    <property type="project" value="InterPro"/>
</dbReference>
<dbReference type="GO" id="GO:0005737">
    <property type="term" value="C:cytoplasm"/>
    <property type="evidence" value="ECO:0007669"/>
    <property type="project" value="UniProtKB-ARBA"/>
</dbReference>
<proteinExistence type="predicted"/>
<dbReference type="InterPro" id="IPR044146">
    <property type="entry name" value="S1_Tex"/>
</dbReference>
<dbReference type="InterPro" id="IPR012340">
    <property type="entry name" value="NA-bd_OB-fold"/>
</dbReference>
<dbReference type="Gene3D" id="1.10.10.650">
    <property type="entry name" value="RuvA domain 2-like"/>
    <property type="match status" value="1"/>
</dbReference>
<dbReference type="InterPro" id="IPR006641">
    <property type="entry name" value="YqgF/RNaseH-like_dom"/>
</dbReference>
<dbReference type="InterPro" id="IPR050437">
    <property type="entry name" value="Ribos_protein_bS1-like"/>
</dbReference>
<dbReference type="PATRIC" id="fig|1206767.3.peg.3462"/>
<dbReference type="SUPFAM" id="SSF50249">
    <property type="entry name" value="Nucleic acid-binding proteins"/>
    <property type="match status" value="1"/>
</dbReference>
<feature type="domain" description="S1 motif" evidence="1">
    <location>
        <begin position="636"/>
        <end position="705"/>
    </location>
</feature>
<dbReference type="SUPFAM" id="SSF158832">
    <property type="entry name" value="Tex N-terminal region-like"/>
    <property type="match status" value="1"/>
</dbReference>
<dbReference type="Gene3D" id="3.30.420.140">
    <property type="entry name" value="YqgF/RNase H-like domain"/>
    <property type="match status" value="1"/>
</dbReference>
<dbReference type="SMART" id="SM00316">
    <property type="entry name" value="S1"/>
    <property type="match status" value="1"/>
</dbReference>
<dbReference type="Pfam" id="PF09371">
    <property type="entry name" value="Tex_N"/>
    <property type="match status" value="1"/>
</dbReference>
<dbReference type="PROSITE" id="PS50126">
    <property type="entry name" value="S1"/>
    <property type="match status" value="1"/>
</dbReference>
<accession>K6GLE5</accession>
<dbReference type="Pfam" id="PF12836">
    <property type="entry name" value="HHH_3"/>
    <property type="match status" value="1"/>
</dbReference>
<dbReference type="InterPro" id="IPR012337">
    <property type="entry name" value="RNaseH-like_sf"/>
</dbReference>
<evidence type="ECO:0000313" key="2">
    <source>
        <dbReference type="EMBL" id="EKO37775.1"/>
    </source>
</evidence>
<dbReference type="Pfam" id="PF00575">
    <property type="entry name" value="S1"/>
    <property type="match status" value="1"/>
</dbReference>
<evidence type="ECO:0000313" key="3">
    <source>
        <dbReference type="Proteomes" id="UP000006272"/>
    </source>
</evidence>
<dbReference type="PANTHER" id="PTHR10724">
    <property type="entry name" value="30S RIBOSOMAL PROTEIN S1"/>
    <property type="match status" value="1"/>
</dbReference>
<dbReference type="InterPro" id="IPR023323">
    <property type="entry name" value="Tex-like_dom_sf"/>
</dbReference>
<dbReference type="FunFam" id="1.10.10.650:FF:000001">
    <property type="entry name" value="S1 RNA-binding domain 1"/>
    <property type="match status" value="1"/>
</dbReference>
<name>K6GLE5_9BACT</name>
<dbReference type="AlphaFoldDB" id="K6GLE5"/>
<evidence type="ECO:0000259" key="1">
    <source>
        <dbReference type="PROSITE" id="PS50126"/>
    </source>
</evidence>
<dbReference type="InterPro" id="IPR032639">
    <property type="entry name" value="Tex_YqgF"/>
</dbReference>
<comment type="caution">
    <text evidence="2">The sequence shown here is derived from an EMBL/GenBank/DDBJ whole genome shotgun (WGS) entry which is preliminary data.</text>
</comment>
<dbReference type="InterPro" id="IPR055179">
    <property type="entry name" value="Tex-like_central_region"/>
</dbReference>
<organism evidence="2 3">
    <name type="scientific">Solidesulfovibrio magneticus str. Maddingley MBC34</name>
    <dbReference type="NCBI Taxonomy" id="1206767"/>
    <lineage>
        <taxon>Bacteria</taxon>
        <taxon>Pseudomonadati</taxon>
        <taxon>Thermodesulfobacteriota</taxon>
        <taxon>Desulfovibrionia</taxon>
        <taxon>Desulfovibrionales</taxon>
        <taxon>Desulfovibrionaceae</taxon>
        <taxon>Solidesulfovibrio</taxon>
    </lineage>
</organism>
<dbReference type="InterPro" id="IPR023319">
    <property type="entry name" value="Tex-like_HTH_dom_sf"/>
</dbReference>
<dbReference type="GO" id="GO:0003729">
    <property type="term" value="F:mRNA binding"/>
    <property type="evidence" value="ECO:0007669"/>
    <property type="project" value="UniProtKB-ARBA"/>
</dbReference>
<dbReference type="InterPro" id="IPR003029">
    <property type="entry name" value="S1_domain"/>
</dbReference>
<dbReference type="CDD" id="cd05685">
    <property type="entry name" value="S1_Tex"/>
    <property type="match status" value="1"/>
</dbReference>
<dbReference type="Gene3D" id="1.10.150.310">
    <property type="entry name" value="Tex RuvX-like domain-like"/>
    <property type="match status" value="1"/>
</dbReference>
<dbReference type="FunFam" id="3.30.420.140:FF:000001">
    <property type="entry name" value="RNA-binding transcriptional accessory protein"/>
    <property type="match status" value="1"/>
</dbReference>
<dbReference type="FunFam" id="2.40.50.140:FF:000051">
    <property type="entry name" value="RNA-binding transcriptional accessory protein"/>
    <property type="match status" value="1"/>
</dbReference>
<dbReference type="Pfam" id="PF16921">
    <property type="entry name" value="Tex_YqgF"/>
    <property type="match status" value="1"/>
</dbReference>
<dbReference type="InterPro" id="IPR041692">
    <property type="entry name" value="HHH_9"/>
</dbReference>
<dbReference type="GO" id="GO:0003735">
    <property type="term" value="F:structural constituent of ribosome"/>
    <property type="evidence" value="ECO:0007669"/>
    <property type="project" value="TreeGrafter"/>
</dbReference>
<dbReference type="Proteomes" id="UP000006272">
    <property type="component" value="Unassembled WGS sequence"/>
</dbReference>
<dbReference type="EMBL" id="ALAO01000346">
    <property type="protein sequence ID" value="EKO37775.1"/>
    <property type="molecule type" value="Genomic_DNA"/>
</dbReference>
<dbReference type="PANTHER" id="PTHR10724:SF10">
    <property type="entry name" value="S1 RNA-BINDING DOMAIN-CONTAINING PROTEIN 1"/>
    <property type="match status" value="1"/>
</dbReference>
<dbReference type="Gene3D" id="2.40.50.140">
    <property type="entry name" value="Nucleic acid-binding proteins"/>
    <property type="match status" value="1"/>
</dbReference>
<protein>
    <submittedName>
        <fullName evidence="2">Transcriptional accessory protein</fullName>
    </submittedName>
</protein>
<dbReference type="Pfam" id="PF17674">
    <property type="entry name" value="HHH_9"/>
    <property type="match status" value="1"/>
</dbReference>
<dbReference type="Gene3D" id="1.10.3500.10">
    <property type="entry name" value="Tex N-terminal region-like"/>
    <property type="match status" value="1"/>
</dbReference>